<proteinExistence type="predicted"/>
<sequence length="75" mass="7978">MSEDSAPDHTVKIVHDGVQNEHHPIPRDAERSEFPEERASAAQVAEAPAPPGPAEKTDDAIPDDRGLTTEPAASD</sequence>
<reference evidence="2 3" key="1">
    <citation type="submission" date="2019-03" db="EMBL/GenBank/DDBJ databases">
        <title>Whole genome sequence of Arthrobacter sp JH1-1.</title>
        <authorList>
            <person name="Trinh H.N."/>
        </authorList>
    </citation>
    <scope>NUCLEOTIDE SEQUENCE [LARGE SCALE GENOMIC DNA]</scope>
    <source>
        <strain evidence="2 3">JH1-1</strain>
    </source>
</reference>
<dbReference type="AlphaFoldDB" id="A0A4R5KQI6"/>
<accession>A0A4R5KQI6</accession>
<dbReference type="RefSeq" id="WP_133203616.1">
    <property type="nucleotide sequence ID" value="NZ_SMRU01000007.1"/>
</dbReference>
<feature type="compositionally biased region" description="Basic and acidic residues" evidence="1">
    <location>
        <begin position="1"/>
        <end position="39"/>
    </location>
</feature>
<feature type="compositionally biased region" description="Basic and acidic residues" evidence="1">
    <location>
        <begin position="55"/>
        <end position="67"/>
    </location>
</feature>
<feature type="region of interest" description="Disordered" evidence="1">
    <location>
        <begin position="1"/>
        <end position="75"/>
    </location>
</feature>
<name>A0A4R5KQI6_9MICC</name>
<keyword evidence="3" id="KW-1185">Reference proteome</keyword>
<dbReference type="EMBL" id="SMRU01000007">
    <property type="protein sequence ID" value="TDF97856.1"/>
    <property type="molecule type" value="Genomic_DNA"/>
</dbReference>
<evidence type="ECO:0000256" key="1">
    <source>
        <dbReference type="SAM" id="MobiDB-lite"/>
    </source>
</evidence>
<evidence type="ECO:0000313" key="3">
    <source>
        <dbReference type="Proteomes" id="UP000295511"/>
    </source>
</evidence>
<evidence type="ECO:0000313" key="2">
    <source>
        <dbReference type="EMBL" id="TDF97856.1"/>
    </source>
</evidence>
<comment type="caution">
    <text evidence="2">The sequence shown here is derived from an EMBL/GenBank/DDBJ whole genome shotgun (WGS) entry which is preliminary data.</text>
</comment>
<protein>
    <submittedName>
        <fullName evidence="2">Uncharacterized protein</fullName>
    </submittedName>
</protein>
<gene>
    <name evidence="2" type="ORF">E1809_07565</name>
</gene>
<dbReference type="Proteomes" id="UP000295511">
    <property type="component" value="Unassembled WGS sequence"/>
</dbReference>
<organism evidence="2 3">
    <name type="scientific">Arthrobacter terricola</name>
    <dbReference type="NCBI Taxonomy" id="2547396"/>
    <lineage>
        <taxon>Bacteria</taxon>
        <taxon>Bacillati</taxon>
        <taxon>Actinomycetota</taxon>
        <taxon>Actinomycetes</taxon>
        <taxon>Micrococcales</taxon>
        <taxon>Micrococcaceae</taxon>
        <taxon>Arthrobacter</taxon>
    </lineage>
</organism>